<keyword evidence="2" id="KW-0812">Transmembrane</keyword>
<dbReference type="KEGG" id="thel:IG193_00415"/>
<evidence type="ECO:0000313" key="3">
    <source>
        <dbReference type="EMBL" id="QOJ78965.1"/>
    </source>
</evidence>
<sequence>MQAGKVFGEPAKQIAEELGAFLIRVGGILVLIFSLVEAVKSMVSLFIIWVLPPLLVDVLTTVFTSIPWLKPLVSFLVGIGSALLAVMLVVYLVLAYLGYRMLKLPDTLPIPHGTRSTWLVLTAVLLAISLLTGSMLLAVAIATVLVGLLIAPTEKPAPPQKPKVQEQPPPPPPPPAPPPPPGEAKK</sequence>
<keyword evidence="2" id="KW-1133">Transmembrane helix</keyword>
<dbReference type="RefSeq" id="WP_192818937.1">
    <property type="nucleotide sequence ID" value="NZ_CP062310.1"/>
</dbReference>
<dbReference type="Proteomes" id="UP000594121">
    <property type="component" value="Chromosome"/>
</dbReference>
<feature type="transmembrane region" description="Helical" evidence="2">
    <location>
        <begin position="18"/>
        <end position="36"/>
    </location>
</feature>
<protein>
    <submittedName>
        <fullName evidence="3">Uncharacterized protein</fullName>
    </submittedName>
</protein>
<evidence type="ECO:0000256" key="1">
    <source>
        <dbReference type="SAM" id="MobiDB-lite"/>
    </source>
</evidence>
<accession>A0A7L9FJJ9</accession>
<feature type="transmembrane region" description="Helical" evidence="2">
    <location>
        <begin position="72"/>
        <end position="97"/>
    </location>
</feature>
<dbReference type="AlphaFoldDB" id="A0A7L9FJJ9"/>
<gene>
    <name evidence="3" type="ORF">IG193_00415</name>
</gene>
<dbReference type="InParanoid" id="A0A7L9FJJ9"/>
<feature type="transmembrane region" description="Helical" evidence="2">
    <location>
        <begin position="118"/>
        <end position="151"/>
    </location>
</feature>
<feature type="transmembrane region" description="Helical" evidence="2">
    <location>
        <begin position="43"/>
        <end position="66"/>
    </location>
</feature>
<dbReference type="EMBL" id="CP062310">
    <property type="protein sequence ID" value="QOJ78965.1"/>
    <property type="molecule type" value="Genomic_DNA"/>
</dbReference>
<evidence type="ECO:0000256" key="2">
    <source>
        <dbReference type="SAM" id="Phobius"/>
    </source>
</evidence>
<dbReference type="GeneID" id="59148313"/>
<evidence type="ECO:0000313" key="4">
    <source>
        <dbReference type="Proteomes" id="UP000594121"/>
    </source>
</evidence>
<proteinExistence type="predicted"/>
<reference evidence="3 4" key="1">
    <citation type="submission" date="2020-10" db="EMBL/GenBank/DDBJ databases">
        <title>Thermofilum lucidum 3507LT sp. nov. a novel member of Thermofilaceae family isolated from Chile hot spring, and proposal of description order Thermofilales.</title>
        <authorList>
            <person name="Zayulina K.S."/>
            <person name="Elcheninov A.G."/>
            <person name="Toshchakov S.V."/>
            <person name="Kublanov I.V."/>
        </authorList>
    </citation>
    <scope>NUCLEOTIDE SEQUENCE [LARGE SCALE GENOMIC DNA]</scope>
    <source>
        <strain evidence="3 4">3507LT</strain>
    </source>
</reference>
<keyword evidence="4" id="KW-1185">Reference proteome</keyword>
<organism evidence="3 4">
    <name type="scientific">Infirmifilum lucidum</name>
    <dbReference type="NCBI Taxonomy" id="2776706"/>
    <lineage>
        <taxon>Archaea</taxon>
        <taxon>Thermoproteota</taxon>
        <taxon>Thermoprotei</taxon>
        <taxon>Thermofilales</taxon>
        <taxon>Thermofilaceae</taxon>
        <taxon>Infirmifilum</taxon>
    </lineage>
</organism>
<keyword evidence="2" id="KW-0472">Membrane</keyword>
<feature type="region of interest" description="Disordered" evidence="1">
    <location>
        <begin position="156"/>
        <end position="186"/>
    </location>
</feature>
<name>A0A7L9FJJ9_9CREN</name>